<feature type="transmembrane region" description="Helical" evidence="1">
    <location>
        <begin position="214"/>
        <end position="235"/>
    </location>
</feature>
<gene>
    <name evidence="2" type="ORF">SNAT2548_LOCUS3133</name>
</gene>
<feature type="transmembrane region" description="Helical" evidence="1">
    <location>
        <begin position="407"/>
        <end position="427"/>
    </location>
</feature>
<accession>A0A812I8T7</accession>
<evidence type="ECO:0000256" key="1">
    <source>
        <dbReference type="SAM" id="Phobius"/>
    </source>
</evidence>
<feature type="transmembrane region" description="Helical" evidence="1">
    <location>
        <begin position="439"/>
        <end position="460"/>
    </location>
</feature>
<keyword evidence="3" id="KW-1185">Reference proteome</keyword>
<organism evidence="2 3">
    <name type="scientific">Symbiodinium natans</name>
    <dbReference type="NCBI Taxonomy" id="878477"/>
    <lineage>
        <taxon>Eukaryota</taxon>
        <taxon>Sar</taxon>
        <taxon>Alveolata</taxon>
        <taxon>Dinophyceae</taxon>
        <taxon>Suessiales</taxon>
        <taxon>Symbiodiniaceae</taxon>
        <taxon>Symbiodinium</taxon>
    </lineage>
</organism>
<keyword evidence="1" id="KW-0812">Transmembrane</keyword>
<feature type="transmembrane region" description="Helical" evidence="1">
    <location>
        <begin position="113"/>
        <end position="131"/>
    </location>
</feature>
<dbReference type="AlphaFoldDB" id="A0A812I8T7"/>
<dbReference type="EMBL" id="CAJNDS010000191">
    <property type="protein sequence ID" value="CAE7024891.1"/>
    <property type="molecule type" value="Genomic_DNA"/>
</dbReference>
<protein>
    <submittedName>
        <fullName evidence="2">Uncharacterized protein</fullName>
    </submittedName>
</protein>
<evidence type="ECO:0000313" key="2">
    <source>
        <dbReference type="EMBL" id="CAE7024891.1"/>
    </source>
</evidence>
<sequence length="535" mass="59994">MAGMDRSGGRELQTELEPELLRGVPLPVCLSGFAKHFVPPDPGMFNVDHADYELSRPTENYDEFLSHDWGTSRWLKLVSMLIIYNSRAAAAASLLASLACGVLQAFGVLAIEWWLLLLFLHLSFWIVLLFWQRLRSLLFKPPTIFLDRLCIAQHVEELKQKGILGLAGFLDRSRQLTILWSPRYFSRIWCTYEVATFLRDPGNQKPILVMPVKMALILFLFAVTEHIIMYWYWLAHDVAGTDSNLDLLTLFFGFAPALALVVPVVFYVGLGLMQDLKELPHQLANFSVQRAQCFCCSNGHTHPQTGATLPCDRELIFGMLKRWYGNPHGEADEHLRLFDRQVKQGLAPTVIRSLGRGWLPIRYKISMVCFSGVPGLSRAIVALAAGPPEGLAGIGGVVWRLRTFMEYSMPILLTFSWVQVSLFFLHYASLWTTSRLSRVVVSAVLWIPACIPLSVEWFSFQLCMINTSNESLLPVLPFLIGTGLHILLSRFSDGPAGQVQSVGDKLKAEPAFEEAALEVVVDEQSTADSISTFST</sequence>
<dbReference type="Proteomes" id="UP000604046">
    <property type="component" value="Unassembled WGS sequence"/>
</dbReference>
<evidence type="ECO:0000313" key="3">
    <source>
        <dbReference type="Proteomes" id="UP000604046"/>
    </source>
</evidence>
<keyword evidence="1" id="KW-1133">Transmembrane helix</keyword>
<comment type="caution">
    <text evidence="2">The sequence shown here is derived from an EMBL/GenBank/DDBJ whole genome shotgun (WGS) entry which is preliminary data.</text>
</comment>
<keyword evidence="1" id="KW-0472">Membrane</keyword>
<dbReference type="OrthoDB" id="439367at2759"/>
<feature type="transmembrane region" description="Helical" evidence="1">
    <location>
        <begin position="247"/>
        <end position="270"/>
    </location>
</feature>
<feature type="transmembrane region" description="Helical" evidence="1">
    <location>
        <begin position="365"/>
        <end position="387"/>
    </location>
</feature>
<name>A0A812I8T7_9DINO</name>
<proteinExistence type="predicted"/>
<feature type="transmembrane region" description="Helical" evidence="1">
    <location>
        <begin position="88"/>
        <end position="107"/>
    </location>
</feature>
<reference evidence="2" key="1">
    <citation type="submission" date="2021-02" db="EMBL/GenBank/DDBJ databases">
        <authorList>
            <person name="Dougan E. K."/>
            <person name="Rhodes N."/>
            <person name="Thang M."/>
            <person name="Chan C."/>
        </authorList>
    </citation>
    <scope>NUCLEOTIDE SEQUENCE</scope>
</reference>